<sequence>MAALVAAVFLQGCGILGGSKESAQDPDAVEVNEGPIAFDVEVHSDRDSSRIADSLENYLEIQRYRRFPDLRENEFNRLLVEADKNARDLLAALGYFNPELTLTVRTNEIGSKAPRTIVVDVTTGPLTTVKSHDIGFSEPMASYPDAQRQRQRIVRGWSLQDGEPFVSSDWNSAKNAGLRELQKYRYPTAQIAKSQALVDADTNQADLSVHYDPGPEYRFGEVELIGVKRYDPQGIKNIARIPSGAVYSEEELLDAQQRLASSGYFDSAFLLLDTENSDPEAAKVVAQLREAQFQKVVFGLGFSTDAGPRLSIDHSHNRIWPLDWRSVTNLKLDSKEQELTSTITAMPKEDGWAWFTGGSLKREDTGDVKTNSLGLRLGQTKSVGHIDRSYYLKYDFSKALGDSDVSGSASSLMAGYEWTGSYFNNKINPTSGYGLSAELGAGFTLTPSREPFVRTRLRAMQFIPFGQRNNVGRRNRILVRGDVGAVFADNNVRVPASLLFLTGGDTTIRGYSFDSIGARTDDGTLYAGRYMAVASAEWLRPVTLFGNATDWGHAVFVDTGAVTDEAKNVRIYTGVGTGLRWSSPVGPMQVDVAYGVKTQQLRLHMRLGFTF</sequence>
<feature type="domain" description="TamA POTRA" evidence="13">
    <location>
        <begin position="51"/>
        <end position="121"/>
    </location>
</feature>
<dbReference type="PANTHER" id="PTHR12815">
    <property type="entry name" value="SORTING AND ASSEMBLY MACHINERY SAMM50 PROTEIN FAMILY MEMBER"/>
    <property type="match status" value="1"/>
</dbReference>
<dbReference type="EMBL" id="SSWX01000006">
    <property type="protein sequence ID" value="THJ34648.1"/>
    <property type="molecule type" value="Genomic_DNA"/>
</dbReference>
<comment type="similarity">
    <text evidence="2">Belongs to the TamA family.</text>
</comment>
<evidence type="ECO:0000259" key="12">
    <source>
        <dbReference type="Pfam" id="PF07244"/>
    </source>
</evidence>
<protein>
    <recommendedName>
        <fullName evidence="3">Translocation and assembly module subunit TamA</fullName>
    </recommendedName>
    <alternativeName>
        <fullName evidence="9">Autotransporter assembly factor TamA</fullName>
    </alternativeName>
</protein>
<evidence type="ECO:0000256" key="5">
    <source>
        <dbReference type="ARBA" id="ARBA00022692"/>
    </source>
</evidence>
<evidence type="ECO:0000256" key="1">
    <source>
        <dbReference type="ARBA" id="ARBA00004442"/>
    </source>
</evidence>
<keyword evidence="15" id="KW-1185">Reference proteome</keyword>
<dbReference type="OrthoDB" id="9769707at2"/>
<organism evidence="14 15">
    <name type="scientific">Lampropedia aestuarii</name>
    <dbReference type="NCBI Taxonomy" id="2562762"/>
    <lineage>
        <taxon>Bacteria</taxon>
        <taxon>Pseudomonadati</taxon>
        <taxon>Pseudomonadota</taxon>
        <taxon>Betaproteobacteria</taxon>
        <taxon>Burkholderiales</taxon>
        <taxon>Comamonadaceae</taxon>
        <taxon>Lampropedia</taxon>
    </lineage>
</organism>
<name>A0A4S5BX76_9BURK</name>
<dbReference type="Gene3D" id="2.40.160.50">
    <property type="entry name" value="membrane protein fhac: a member of the omp85/tpsb transporter family"/>
    <property type="match status" value="1"/>
</dbReference>
<dbReference type="Pfam" id="PF01103">
    <property type="entry name" value="Omp85"/>
    <property type="match status" value="1"/>
</dbReference>
<keyword evidence="7" id="KW-0472">Membrane</keyword>
<dbReference type="Pfam" id="PF17243">
    <property type="entry name" value="POTRA_TamA_1"/>
    <property type="match status" value="1"/>
</dbReference>
<feature type="domain" description="Bacterial surface antigen (D15)" evidence="11">
    <location>
        <begin position="373"/>
        <end position="611"/>
    </location>
</feature>
<evidence type="ECO:0000259" key="11">
    <source>
        <dbReference type="Pfam" id="PF01103"/>
    </source>
</evidence>
<dbReference type="InterPro" id="IPR039910">
    <property type="entry name" value="D15-like"/>
</dbReference>
<dbReference type="Proteomes" id="UP000306236">
    <property type="component" value="Unassembled WGS sequence"/>
</dbReference>
<comment type="subunit">
    <text evidence="10">Interacts with TamB to form the translocation and assembly module (TAM).</text>
</comment>
<comment type="subcellular location">
    <subcellularLocation>
        <location evidence="1">Cell outer membrane</location>
    </subcellularLocation>
</comment>
<dbReference type="Gene3D" id="3.10.20.310">
    <property type="entry name" value="membrane protein fhac"/>
    <property type="match status" value="2"/>
</dbReference>
<dbReference type="InterPro" id="IPR010827">
    <property type="entry name" value="BamA/TamA_POTRA"/>
</dbReference>
<evidence type="ECO:0000256" key="3">
    <source>
        <dbReference type="ARBA" id="ARBA00015419"/>
    </source>
</evidence>
<proteinExistence type="inferred from homology"/>
<comment type="caution">
    <text evidence="14">The sequence shown here is derived from an EMBL/GenBank/DDBJ whole genome shotgun (WGS) entry which is preliminary data.</text>
</comment>
<keyword evidence="5" id="KW-0812">Transmembrane</keyword>
<evidence type="ECO:0000313" key="15">
    <source>
        <dbReference type="Proteomes" id="UP000306236"/>
    </source>
</evidence>
<keyword evidence="4" id="KW-1134">Transmembrane beta strand</keyword>
<evidence type="ECO:0000256" key="4">
    <source>
        <dbReference type="ARBA" id="ARBA00022452"/>
    </source>
</evidence>
<dbReference type="InterPro" id="IPR000184">
    <property type="entry name" value="Bac_surfAg_D15"/>
</dbReference>
<evidence type="ECO:0000259" key="13">
    <source>
        <dbReference type="Pfam" id="PF17243"/>
    </source>
</evidence>
<dbReference type="Pfam" id="PF07244">
    <property type="entry name" value="POTRA"/>
    <property type="match status" value="1"/>
</dbReference>
<keyword evidence="6" id="KW-0732">Signal</keyword>
<dbReference type="InterPro" id="IPR035243">
    <property type="entry name" value="TamA_POTRA_Dom_1"/>
</dbReference>
<dbReference type="AlphaFoldDB" id="A0A4S5BX76"/>
<evidence type="ECO:0000313" key="14">
    <source>
        <dbReference type="EMBL" id="THJ34648.1"/>
    </source>
</evidence>
<evidence type="ECO:0000256" key="9">
    <source>
        <dbReference type="ARBA" id="ARBA00033063"/>
    </source>
</evidence>
<evidence type="ECO:0000256" key="6">
    <source>
        <dbReference type="ARBA" id="ARBA00022729"/>
    </source>
</evidence>
<evidence type="ECO:0000256" key="8">
    <source>
        <dbReference type="ARBA" id="ARBA00023237"/>
    </source>
</evidence>
<feature type="domain" description="POTRA" evidence="12">
    <location>
        <begin position="217"/>
        <end position="266"/>
    </location>
</feature>
<dbReference type="GO" id="GO:0009279">
    <property type="term" value="C:cell outer membrane"/>
    <property type="evidence" value="ECO:0007669"/>
    <property type="project" value="UniProtKB-SubCell"/>
</dbReference>
<evidence type="ECO:0000256" key="2">
    <source>
        <dbReference type="ARBA" id="ARBA00010248"/>
    </source>
</evidence>
<evidence type="ECO:0000256" key="10">
    <source>
        <dbReference type="ARBA" id="ARBA00093548"/>
    </source>
</evidence>
<evidence type="ECO:0000256" key="7">
    <source>
        <dbReference type="ARBA" id="ARBA00023136"/>
    </source>
</evidence>
<keyword evidence="8" id="KW-0998">Cell outer membrane</keyword>
<dbReference type="PANTHER" id="PTHR12815:SF47">
    <property type="entry name" value="TRANSLOCATION AND ASSEMBLY MODULE SUBUNIT TAMA"/>
    <property type="match status" value="1"/>
</dbReference>
<gene>
    <name evidence="14" type="ORF">E8K88_06005</name>
</gene>
<reference evidence="14 15" key="1">
    <citation type="submission" date="2019-04" db="EMBL/GenBank/DDBJ databases">
        <title>Lampropedia sp YIM MLB12 draf genome.</title>
        <authorList>
            <person name="Wang Y.-X."/>
        </authorList>
    </citation>
    <scope>NUCLEOTIDE SEQUENCE [LARGE SCALE GENOMIC DNA]</scope>
    <source>
        <strain evidence="14 15">YIM MLB12</strain>
    </source>
</reference>
<accession>A0A4S5BX76</accession>